<proteinExistence type="predicted"/>
<dbReference type="AlphaFoldDB" id="A0A0A8ZAV8"/>
<sequence length="54" mass="6059">MRPAAPPQSACEAPDKGLELDELKHGQQTETDDDRDPPTKTTTQIFSANHHRFQ</sequence>
<feature type="compositionally biased region" description="Basic and acidic residues" evidence="1">
    <location>
        <begin position="13"/>
        <end position="27"/>
    </location>
</feature>
<organism evidence="2">
    <name type="scientific">Arundo donax</name>
    <name type="common">Giant reed</name>
    <name type="synonym">Donax arundinaceus</name>
    <dbReference type="NCBI Taxonomy" id="35708"/>
    <lineage>
        <taxon>Eukaryota</taxon>
        <taxon>Viridiplantae</taxon>
        <taxon>Streptophyta</taxon>
        <taxon>Embryophyta</taxon>
        <taxon>Tracheophyta</taxon>
        <taxon>Spermatophyta</taxon>
        <taxon>Magnoliopsida</taxon>
        <taxon>Liliopsida</taxon>
        <taxon>Poales</taxon>
        <taxon>Poaceae</taxon>
        <taxon>PACMAD clade</taxon>
        <taxon>Arundinoideae</taxon>
        <taxon>Arundineae</taxon>
        <taxon>Arundo</taxon>
    </lineage>
</organism>
<reference evidence="2" key="1">
    <citation type="submission" date="2014-09" db="EMBL/GenBank/DDBJ databases">
        <authorList>
            <person name="Magalhaes I.L.F."/>
            <person name="Oliveira U."/>
            <person name="Santos F.R."/>
            <person name="Vidigal T.H.D.A."/>
            <person name="Brescovit A.D."/>
            <person name="Santos A.J."/>
        </authorList>
    </citation>
    <scope>NUCLEOTIDE SEQUENCE</scope>
    <source>
        <tissue evidence="2">Shoot tissue taken approximately 20 cm above the soil surface</tissue>
    </source>
</reference>
<accession>A0A0A8ZAV8</accession>
<evidence type="ECO:0000256" key="1">
    <source>
        <dbReference type="SAM" id="MobiDB-lite"/>
    </source>
</evidence>
<reference evidence="2" key="2">
    <citation type="journal article" date="2015" name="Data Brief">
        <title>Shoot transcriptome of the giant reed, Arundo donax.</title>
        <authorList>
            <person name="Barrero R.A."/>
            <person name="Guerrero F.D."/>
            <person name="Moolhuijzen P."/>
            <person name="Goolsby J.A."/>
            <person name="Tidwell J."/>
            <person name="Bellgard S.E."/>
            <person name="Bellgard M.I."/>
        </authorList>
    </citation>
    <scope>NUCLEOTIDE SEQUENCE</scope>
    <source>
        <tissue evidence="2">Shoot tissue taken approximately 20 cm above the soil surface</tissue>
    </source>
</reference>
<name>A0A0A8ZAV8_ARUDO</name>
<protein>
    <submittedName>
        <fullName evidence="2">Uncharacterized protein</fullName>
    </submittedName>
</protein>
<dbReference type="EMBL" id="GBRH01261949">
    <property type="protein sequence ID" value="JAD35946.1"/>
    <property type="molecule type" value="Transcribed_RNA"/>
</dbReference>
<evidence type="ECO:0000313" key="2">
    <source>
        <dbReference type="EMBL" id="JAD35946.1"/>
    </source>
</evidence>
<feature type="region of interest" description="Disordered" evidence="1">
    <location>
        <begin position="1"/>
        <end position="54"/>
    </location>
</feature>